<comment type="subunit">
    <text evidence="3">Homodimer.</text>
</comment>
<dbReference type="Gene3D" id="3.40.50.720">
    <property type="entry name" value="NAD(P)-binding Rossmann-like Domain"/>
    <property type="match status" value="1"/>
</dbReference>
<evidence type="ECO:0000256" key="6">
    <source>
        <dbReference type="ARBA" id="ARBA00022490"/>
    </source>
</evidence>
<evidence type="ECO:0000256" key="7">
    <source>
        <dbReference type="ARBA" id="ARBA00022857"/>
    </source>
</evidence>
<dbReference type="GO" id="GO:0004757">
    <property type="term" value="F:sepiapterin reductase (NADP+) activity"/>
    <property type="evidence" value="ECO:0000318"/>
    <property type="project" value="GO_Central"/>
</dbReference>
<reference evidence="10" key="2">
    <citation type="journal article" date="2020" name="Nat. Ecol. Evol.">
        <title>Deeply conserved synteny resolves early events in vertebrate evolution.</title>
        <authorList>
            <person name="Simakov O."/>
            <person name="Marletaz F."/>
            <person name="Yue J.X."/>
            <person name="O'Connell B."/>
            <person name="Jenkins J."/>
            <person name="Brandt A."/>
            <person name="Calef R."/>
            <person name="Tung C.H."/>
            <person name="Huang T.K."/>
            <person name="Schmutz J."/>
            <person name="Satoh N."/>
            <person name="Yu J.K."/>
            <person name="Putnam N.H."/>
            <person name="Green R.E."/>
            <person name="Rokhsar D.S."/>
        </authorList>
    </citation>
    <scope>NUCLEOTIDE SEQUENCE [LARGE SCALE GENOMIC DNA]</scope>
    <source>
        <strain evidence="10">S238N-H82</strain>
    </source>
</reference>
<evidence type="ECO:0000256" key="3">
    <source>
        <dbReference type="ARBA" id="ARBA00011738"/>
    </source>
</evidence>
<protein>
    <recommendedName>
        <fullName evidence="5">Sepiapterin reductase</fullName>
        <ecNumber evidence="4">1.1.1.153</ecNumber>
    </recommendedName>
</protein>
<dbReference type="Pfam" id="PF00106">
    <property type="entry name" value="adh_short"/>
    <property type="match status" value="1"/>
</dbReference>
<reference evidence="9" key="1">
    <citation type="journal article" date="2008" name="Nature">
        <title>The amphioxus genome and the evolution of the chordate karyotype.</title>
        <authorList>
            <consortium name="US DOE Joint Genome Institute (JGI-PGF)"/>
            <person name="Putnam N.H."/>
            <person name="Butts T."/>
            <person name="Ferrier D.E.K."/>
            <person name="Furlong R.F."/>
            <person name="Hellsten U."/>
            <person name="Kawashima T."/>
            <person name="Robinson-Rechavi M."/>
            <person name="Shoguchi E."/>
            <person name="Terry A."/>
            <person name="Yu J.-K."/>
            <person name="Benito-Gutierrez E.L."/>
            <person name="Dubchak I."/>
            <person name="Garcia-Fernandez J."/>
            <person name="Gibson-Brown J.J."/>
            <person name="Grigoriev I.V."/>
            <person name="Horton A.C."/>
            <person name="de Jong P.J."/>
            <person name="Jurka J."/>
            <person name="Kapitonov V.V."/>
            <person name="Kohara Y."/>
            <person name="Kuroki Y."/>
            <person name="Lindquist E."/>
            <person name="Lucas S."/>
            <person name="Osoegawa K."/>
            <person name="Pennacchio L.A."/>
            <person name="Salamov A.A."/>
            <person name="Satou Y."/>
            <person name="Sauka-Spengler T."/>
            <person name="Schmutz J."/>
            <person name="Shin-I T."/>
            <person name="Toyoda A."/>
            <person name="Bronner-Fraser M."/>
            <person name="Fujiyama A."/>
            <person name="Holland L.Z."/>
            <person name="Holland P.W.H."/>
            <person name="Satoh N."/>
            <person name="Rokhsar D.S."/>
        </authorList>
    </citation>
    <scope>NUCLEOTIDE SEQUENCE [LARGE SCALE GENOMIC DNA]</scope>
    <source>
        <strain evidence="9">S238N-H82</strain>
        <tissue evidence="9">Testes</tissue>
    </source>
</reference>
<dbReference type="PRINTS" id="PR00081">
    <property type="entry name" value="GDHRDH"/>
</dbReference>
<organism>
    <name type="scientific">Branchiostoma floridae</name>
    <name type="common">Florida lancelet</name>
    <name type="synonym">Amphioxus</name>
    <dbReference type="NCBI Taxonomy" id="7739"/>
    <lineage>
        <taxon>Eukaryota</taxon>
        <taxon>Metazoa</taxon>
        <taxon>Chordata</taxon>
        <taxon>Cephalochordata</taxon>
        <taxon>Leptocardii</taxon>
        <taxon>Amphioxiformes</taxon>
        <taxon>Branchiostomatidae</taxon>
        <taxon>Branchiostoma</taxon>
    </lineage>
</organism>
<evidence type="ECO:0000313" key="11">
    <source>
        <dbReference type="RefSeq" id="XP_035667014.1"/>
    </source>
</evidence>
<keyword evidence="7" id="KW-0521">NADP</keyword>
<dbReference type="SUPFAM" id="SSF51735">
    <property type="entry name" value="NAD(P)-binding Rossmann-fold domains"/>
    <property type="match status" value="1"/>
</dbReference>
<dbReference type="STRING" id="7739.C3Z9Z6"/>
<dbReference type="GO" id="GO:0005737">
    <property type="term" value="C:cytoplasm"/>
    <property type="evidence" value="ECO:0007669"/>
    <property type="project" value="UniProtKB-SubCell"/>
</dbReference>
<dbReference type="InterPro" id="IPR036291">
    <property type="entry name" value="NAD(P)-bd_dom_sf"/>
</dbReference>
<dbReference type="PANTHER" id="PTHR44085:SF2">
    <property type="entry name" value="SEPIAPTERIN REDUCTASE"/>
    <property type="match status" value="1"/>
</dbReference>
<dbReference type="OMA" id="CEKAPFW"/>
<evidence type="ECO:0000313" key="10">
    <source>
        <dbReference type="Proteomes" id="UP000001554"/>
    </source>
</evidence>
<proteinExistence type="inferred from homology"/>
<evidence type="ECO:0000313" key="9">
    <source>
        <dbReference type="EMBL" id="EEN50584.1"/>
    </source>
</evidence>
<dbReference type="CDD" id="cd05367">
    <property type="entry name" value="SPR-like_SDR_c"/>
    <property type="match status" value="1"/>
</dbReference>
<dbReference type="InParanoid" id="C3Z9Z6"/>
<evidence type="ECO:0000256" key="5">
    <source>
        <dbReference type="ARBA" id="ARBA00019170"/>
    </source>
</evidence>
<dbReference type="InterPro" id="IPR006393">
    <property type="entry name" value="Sepiapterin_red"/>
</dbReference>
<keyword evidence="6" id="KW-0963">Cytoplasm</keyword>
<name>C3Z9Z6_BRAFL</name>
<evidence type="ECO:0000256" key="4">
    <source>
        <dbReference type="ARBA" id="ARBA00013075"/>
    </source>
</evidence>
<dbReference type="EC" id="1.1.1.153" evidence="4"/>
<dbReference type="InterPro" id="IPR002347">
    <property type="entry name" value="SDR_fam"/>
</dbReference>
<dbReference type="Proteomes" id="UP000001554">
    <property type="component" value="Chromosome 2"/>
</dbReference>
<sequence>MASAGLGLSAVFGPATFCAVTGGSRGLGRSIAVLLAERLGEGSRLVLTGRSLQGLQETKRQVEEKCPNQLEVKLVTADMGDSTAYPALFYDIFADTGPGAFQNALIIHNAASLGDMGKKAAEHFDPEILNKYYATNLTSVIALTAKFMEVFSGSNVRRTVVNISSAVAVEPLRHHALYSSGKAARNMFFKVMAEEEPDVRVLSYSPGPMATDMLQTVRSCGDKKVEDRFNAMESKGLILSPDASAKHMCTLLEEDKFKSGAFLDVFGRFSL</sequence>
<comment type="similarity">
    <text evidence="2">Belongs to the sepiapterin reductase family.</text>
</comment>
<dbReference type="GO" id="GO:0006729">
    <property type="term" value="P:tetrahydrobiopterin biosynthetic process"/>
    <property type="evidence" value="ECO:0000318"/>
    <property type="project" value="GO_Central"/>
</dbReference>
<dbReference type="EMBL" id="GG666601">
    <property type="protein sequence ID" value="EEN50584.1"/>
    <property type="molecule type" value="Genomic_DNA"/>
</dbReference>
<keyword evidence="8" id="KW-0560">Oxidoreductase</keyword>
<dbReference type="PANTHER" id="PTHR44085">
    <property type="entry name" value="SEPIAPTERIN REDUCTASE"/>
    <property type="match status" value="1"/>
</dbReference>
<comment type="subcellular location">
    <subcellularLocation>
        <location evidence="1">Cytoplasm</location>
    </subcellularLocation>
</comment>
<evidence type="ECO:0000256" key="2">
    <source>
        <dbReference type="ARBA" id="ARBA00010483"/>
    </source>
</evidence>
<dbReference type="AlphaFoldDB" id="C3Z9Z6"/>
<evidence type="ECO:0000256" key="8">
    <source>
        <dbReference type="ARBA" id="ARBA00023002"/>
    </source>
</evidence>
<dbReference type="NCBIfam" id="TIGR01500">
    <property type="entry name" value="sepiapter_red"/>
    <property type="match status" value="1"/>
</dbReference>
<keyword evidence="10" id="KW-1185">Reference proteome</keyword>
<accession>C3Z9Z6</accession>
<dbReference type="eggNOG" id="KOG1204">
    <property type="taxonomic scope" value="Eukaryota"/>
</dbReference>
<reference evidence="11" key="3">
    <citation type="submission" date="2025-04" db="UniProtKB">
        <authorList>
            <consortium name="RefSeq"/>
        </authorList>
    </citation>
    <scope>IDENTIFICATION</scope>
    <source>
        <strain evidence="11">S238N-H82</strain>
        <tissue evidence="11">Testes</tissue>
    </source>
</reference>
<dbReference type="GeneID" id="118409801"/>
<dbReference type="InterPro" id="IPR051721">
    <property type="entry name" value="Biopterin_syn/organic_redct"/>
</dbReference>
<gene>
    <name evidence="11" type="primary">LOC118409801</name>
    <name evidence="9" type="ORF">BRAFLDRAFT_77545</name>
</gene>
<dbReference type="KEGG" id="bfo:118409801"/>
<dbReference type="OrthoDB" id="153074at2759"/>
<dbReference type="RefSeq" id="XP_035667014.1">
    <property type="nucleotide sequence ID" value="XM_035811121.1"/>
</dbReference>
<evidence type="ECO:0000256" key="1">
    <source>
        <dbReference type="ARBA" id="ARBA00004496"/>
    </source>
</evidence>
<dbReference type="FunFam" id="3.40.50.720:FF:000259">
    <property type="entry name" value="Sepiapterin reductase"/>
    <property type="match status" value="1"/>
</dbReference>